<proteinExistence type="predicted"/>
<dbReference type="EMBL" id="OX459963">
    <property type="protein sequence ID" value="CAI9167856.1"/>
    <property type="molecule type" value="Genomic_DNA"/>
</dbReference>
<name>A0ABN8Z4H3_RANTA</name>
<evidence type="ECO:0000313" key="3">
    <source>
        <dbReference type="Proteomes" id="UP001176941"/>
    </source>
</evidence>
<dbReference type="Proteomes" id="UP001176941">
    <property type="component" value="Chromosome 27"/>
</dbReference>
<organism evidence="2 3">
    <name type="scientific">Rangifer tarandus platyrhynchus</name>
    <name type="common">Svalbard reindeer</name>
    <dbReference type="NCBI Taxonomy" id="3082113"/>
    <lineage>
        <taxon>Eukaryota</taxon>
        <taxon>Metazoa</taxon>
        <taxon>Chordata</taxon>
        <taxon>Craniata</taxon>
        <taxon>Vertebrata</taxon>
        <taxon>Euteleostomi</taxon>
        <taxon>Mammalia</taxon>
        <taxon>Eutheria</taxon>
        <taxon>Laurasiatheria</taxon>
        <taxon>Artiodactyla</taxon>
        <taxon>Ruminantia</taxon>
        <taxon>Pecora</taxon>
        <taxon>Cervidae</taxon>
        <taxon>Odocoileinae</taxon>
        <taxon>Rangifer</taxon>
    </lineage>
</organism>
<evidence type="ECO:0000313" key="2">
    <source>
        <dbReference type="EMBL" id="CAI9167856.1"/>
    </source>
</evidence>
<feature type="chain" id="PRO_5045712426" description="Secreted protein" evidence="1">
    <location>
        <begin position="21"/>
        <end position="161"/>
    </location>
</feature>
<evidence type="ECO:0008006" key="4">
    <source>
        <dbReference type="Google" id="ProtNLM"/>
    </source>
</evidence>
<protein>
    <recommendedName>
        <fullName evidence="4">Secreted protein</fullName>
    </recommendedName>
</protein>
<keyword evidence="3" id="KW-1185">Reference proteome</keyword>
<gene>
    <name evidence="2" type="ORF">MRATA1EN1_LOCUS16818</name>
</gene>
<evidence type="ECO:0000256" key="1">
    <source>
        <dbReference type="SAM" id="SignalP"/>
    </source>
</evidence>
<sequence length="161" mass="17847">MMRCLCWDLIVGRLAISTCCDLLPTRVSGTQPPGTPTGWLTPMGPLGRRAFQHGWEAHHEDLLGGELGSSSSNVVCPGRESCLKYSLMCLSLHVHISASVRHPCVNVRMYVHILTEWIFPTILLTFVHVSMSWDLGIRSGKRGEDGIPWHQRPSCGGRVMV</sequence>
<accession>A0ABN8Z4H3</accession>
<feature type="signal peptide" evidence="1">
    <location>
        <begin position="1"/>
        <end position="20"/>
    </location>
</feature>
<reference evidence="2" key="1">
    <citation type="submission" date="2023-04" db="EMBL/GenBank/DDBJ databases">
        <authorList>
            <consortium name="ELIXIR-Norway"/>
        </authorList>
    </citation>
    <scope>NUCLEOTIDE SEQUENCE [LARGE SCALE GENOMIC DNA]</scope>
</reference>
<keyword evidence="1" id="KW-0732">Signal</keyword>